<name>A0A364NJX3_9GAMM</name>
<dbReference type="OrthoDB" id="8547299at2"/>
<sequence length="142" mass="15485">MHMIDINIFKKQSGTSLIEVLIAVLVVTVGLLGLAALQTQSLKSNHSSFIRSNVTHMGYDLGERMRLFEAEALNGEFNTGSARLTTWQNRLTDIVGNGVTATVAQNGNAFTISIQWSESRGRIQGPQAGANENVTFSYILEL</sequence>
<dbReference type="Proteomes" id="UP000250744">
    <property type="component" value="Unassembled WGS sequence"/>
</dbReference>
<accession>A0A364NJX3</accession>
<comment type="caution">
    <text evidence="2">The sequence shown here is derived from an EMBL/GenBank/DDBJ whole genome shotgun (WGS) entry which is preliminary data.</text>
</comment>
<keyword evidence="1" id="KW-0472">Membrane</keyword>
<evidence type="ECO:0000256" key="1">
    <source>
        <dbReference type="SAM" id="Phobius"/>
    </source>
</evidence>
<evidence type="ECO:0000313" key="2">
    <source>
        <dbReference type="EMBL" id="RAU17363.1"/>
    </source>
</evidence>
<keyword evidence="3" id="KW-1185">Reference proteome</keyword>
<dbReference type="AlphaFoldDB" id="A0A364NJX3"/>
<dbReference type="InterPro" id="IPR013362">
    <property type="entry name" value="Pilus_4_PilV"/>
</dbReference>
<keyword evidence="1" id="KW-1133">Transmembrane helix</keyword>
<proteinExistence type="predicted"/>
<protein>
    <submittedName>
        <fullName evidence="2">Type IV pilus modification protein PilV</fullName>
    </submittedName>
</protein>
<feature type="transmembrane region" description="Helical" evidence="1">
    <location>
        <begin position="20"/>
        <end position="37"/>
    </location>
</feature>
<gene>
    <name evidence="2" type="primary">pilV</name>
    <name evidence="2" type="ORF">DN062_13140</name>
</gene>
<dbReference type="Pfam" id="PF07963">
    <property type="entry name" value="N_methyl"/>
    <property type="match status" value="1"/>
</dbReference>
<reference evidence="2 3" key="1">
    <citation type="submission" date="2018-06" db="EMBL/GenBank/DDBJ databases">
        <title>Nitrincola tibetense sp. nov., isolated from Lake XuguoCo on Tibetan Plateau.</title>
        <authorList>
            <person name="Xing P."/>
        </authorList>
    </citation>
    <scope>NUCLEOTIDE SEQUENCE [LARGE SCALE GENOMIC DNA]</scope>
    <source>
        <strain evidence="3">xg18</strain>
    </source>
</reference>
<dbReference type="EMBL" id="QKRX01000010">
    <property type="protein sequence ID" value="RAU17363.1"/>
    <property type="molecule type" value="Genomic_DNA"/>
</dbReference>
<dbReference type="InterPro" id="IPR012902">
    <property type="entry name" value="N_methyl_site"/>
</dbReference>
<dbReference type="NCBIfam" id="TIGR02523">
    <property type="entry name" value="type_IV_pilV"/>
    <property type="match status" value="1"/>
</dbReference>
<keyword evidence="1" id="KW-0812">Transmembrane</keyword>
<organism evidence="2 3">
    <name type="scientific">Nitrincola tibetensis</name>
    <dbReference type="NCBI Taxonomy" id="2219697"/>
    <lineage>
        <taxon>Bacteria</taxon>
        <taxon>Pseudomonadati</taxon>
        <taxon>Pseudomonadota</taxon>
        <taxon>Gammaproteobacteria</taxon>
        <taxon>Oceanospirillales</taxon>
        <taxon>Oceanospirillaceae</taxon>
        <taxon>Nitrincola</taxon>
    </lineage>
</organism>
<evidence type="ECO:0000313" key="3">
    <source>
        <dbReference type="Proteomes" id="UP000250744"/>
    </source>
</evidence>